<reference evidence="7" key="1">
    <citation type="submission" date="2017-01" db="EMBL/GenBank/DDBJ databases">
        <authorList>
            <person name="Varghese N."/>
            <person name="Submissions S."/>
        </authorList>
    </citation>
    <scope>NUCLEOTIDE SEQUENCE [LARGE SCALE GENOMIC DNA]</scope>
    <source>
        <strain evidence="7">DSM 21054</strain>
    </source>
</reference>
<evidence type="ECO:0000259" key="5">
    <source>
        <dbReference type="Pfam" id="PF17162"/>
    </source>
</evidence>
<evidence type="ECO:0000313" key="6">
    <source>
        <dbReference type="EMBL" id="SIT34180.1"/>
    </source>
</evidence>
<keyword evidence="7" id="KW-1185">Reference proteome</keyword>
<feature type="region of interest" description="Disordered" evidence="1">
    <location>
        <begin position="23"/>
        <end position="59"/>
    </location>
</feature>
<keyword evidence="2" id="KW-0732">Signal</keyword>
<dbReference type="Proteomes" id="UP000186917">
    <property type="component" value="Unassembled WGS sequence"/>
</dbReference>
<organism evidence="6 7">
    <name type="scientific">Filimonas lacunae</name>
    <dbReference type="NCBI Taxonomy" id="477680"/>
    <lineage>
        <taxon>Bacteria</taxon>
        <taxon>Pseudomonadati</taxon>
        <taxon>Bacteroidota</taxon>
        <taxon>Chitinophagia</taxon>
        <taxon>Chitinophagales</taxon>
        <taxon>Chitinophagaceae</taxon>
        <taxon>Filimonas</taxon>
    </lineage>
</organism>
<feature type="domain" description="DUF5117" evidence="4">
    <location>
        <begin position="119"/>
        <end position="315"/>
    </location>
</feature>
<dbReference type="Gene3D" id="3.40.390.10">
    <property type="entry name" value="Collagenase (Catalytic Domain)"/>
    <property type="match status" value="1"/>
</dbReference>
<dbReference type="InterPro" id="IPR024079">
    <property type="entry name" value="MetalloPept_cat_dom_sf"/>
</dbReference>
<feature type="domain" description="EcxA zinc-binding" evidence="3">
    <location>
        <begin position="447"/>
        <end position="756"/>
    </location>
</feature>
<dbReference type="GO" id="GO:0008237">
    <property type="term" value="F:metallopeptidase activity"/>
    <property type="evidence" value="ECO:0007669"/>
    <property type="project" value="InterPro"/>
</dbReference>
<dbReference type="InterPro" id="IPR033428">
    <property type="entry name" value="DUF5118"/>
</dbReference>
<dbReference type="AlphaFoldDB" id="A0A1N7RGA7"/>
<gene>
    <name evidence="6" type="ORF">SAMN05421788_11528</name>
</gene>
<evidence type="ECO:0008006" key="8">
    <source>
        <dbReference type="Google" id="ProtNLM"/>
    </source>
</evidence>
<dbReference type="InterPro" id="IPR034032">
    <property type="entry name" value="Zn_MMP-like_bac"/>
</dbReference>
<accession>A0A1N7RGA7</accession>
<dbReference type="PANTHER" id="PTHR38478">
    <property type="entry name" value="PEPTIDASE M1A AND M12B"/>
    <property type="match status" value="1"/>
</dbReference>
<dbReference type="EMBL" id="FTOR01000015">
    <property type="protein sequence ID" value="SIT34180.1"/>
    <property type="molecule type" value="Genomic_DNA"/>
</dbReference>
<dbReference type="PANTHER" id="PTHR38478:SF1">
    <property type="entry name" value="ZINC DEPENDENT METALLOPROTEASE DOMAIN LIPOPROTEIN"/>
    <property type="match status" value="1"/>
</dbReference>
<dbReference type="SUPFAM" id="SSF55486">
    <property type="entry name" value="Metalloproteases ('zincins'), catalytic domain"/>
    <property type="match status" value="1"/>
</dbReference>
<evidence type="ECO:0000256" key="2">
    <source>
        <dbReference type="SAM" id="SignalP"/>
    </source>
</evidence>
<sequence length="852" mass="94504">MRKSYLIFSVCLGISVAATAQRKKSVPVQDTTKKQANPAMMGAPGGGMRPPGASQGPKPYKEVITSKAITQSGMFKVHKVEDRYFFELADSILDRDILLVSRITRAAAGGRASMMGYGGDQINDNVIRFEKGPNNRIFLKLISFMEYSSDSSKNGMYRSVLNSNLQPLAAAFDIKAVNTDSTSRKGASVIDVTEYIGGDNEIFFFDAGVKKALSLGMMAPERSYVQDIKAFPMNVEIKTVKTYGKMAANPMMGGGSGPATYELNTSMVLLPKVPAKARYFDSRVGYFATGYTDFDANPQGVKKISMITRWKLEPKAEDVEKYKRGELVEPKEPIVYYIDPATPKKWVPYLIAGVNDWQAAFEKAGFKNAIIAKEAPTNDSTFSLEDARHNVIIYKPSDIPNASGPHVHDPRSGEIIETHVNWYHNVMSLVHNWYMVQAAAIDPKARKMQFDDELMGQLIRFVSSHEIGHTLGLRHNFGSSSTVPVEKLRDKAFVEANGHTPSIMDYARFNYVAQPEDGISQKGIFPRIGDYDMWAIEWGYKWKPEFATGADEAAWSNKWIIERLNANKRLWFGTESDPNDPRCQSEDLGDNAMKASTYGIKNLQRILVQLPEWTKEANEGYDDLKTMYNEVAGEFNRFIGHVTRNIGGIMTTPKSVEQGGDVYEYVSKATQKEAMQFLQQQVFATPEWLLNKNIFAQTGLSGISVVAGLQQGALGKLMSANTLYKLIQFEANSGAQAYTATEMLTDLRKGIWSELASHKTITVYRRDLQRMFVGELESALSPVPAAAPQGMPMQRPQMNVAAITDVNAILKGQARLLLSEVKAAIPATTDAASRLHLQDVADRLTAALDTKK</sequence>
<evidence type="ECO:0000259" key="3">
    <source>
        <dbReference type="Pfam" id="PF16313"/>
    </source>
</evidence>
<dbReference type="Pfam" id="PF17148">
    <property type="entry name" value="DUF5117"/>
    <property type="match status" value="1"/>
</dbReference>
<feature type="chain" id="PRO_5009944147" description="Zinc-dependent metalloprotease" evidence="2">
    <location>
        <begin position="21"/>
        <end position="852"/>
    </location>
</feature>
<feature type="domain" description="DUF5118" evidence="5">
    <location>
        <begin position="57"/>
        <end position="105"/>
    </location>
</feature>
<evidence type="ECO:0000313" key="7">
    <source>
        <dbReference type="Proteomes" id="UP000186917"/>
    </source>
</evidence>
<dbReference type="STRING" id="477680.SAMN05421788_11528"/>
<protein>
    <recommendedName>
        <fullName evidence="8">Zinc-dependent metalloprotease</fullName>
    </recommendedName>
</protein>
<dbReference type="InterPro" id="IPR033413">
    <property type="entry name" value="DUF5117"/>
</dbReference>
<evidence type="ECO:0000256" key="1">
    <source>
        <dbReference type="SAM" id="MobiDB-lite"/>
    </source>
</evidence>
<dbReference type="Pfam" id="PF17162">
    <property type="entry name" value="DUF5118"/>
    <property type="match status" value="1"/>
</dbReference>
<dbReference type="Pfam" id="PF16313">
    <property type="entry name" value="DUF4953"/>
    <property type="match status" value="1"/>
</dbReference>
<dbReference type="RefSeq" id="WP_076382599.1">
    <property type="nucleotide sequence ID" value="NZ_AP017422.1"/>
</dbReference>
<dbReference type="CDD" id="cd04276">
    <property type="entry name" value="ZnMc_MMP_like_2"/>
    <property type="match status" value="1"/>
</dbReference>
<proteinExistence type="predicted"/>
<feature type="signal peptide" evidence="2">
    <location>
        <begin position="1"/>
        <end position="20"/>
    </location>
</feature>
<evidence type="ECO:0000259" key="4">
    <source>
        <dbReference type="Pfam" id="PF17148"/>
    </source>
</evidence>
<dbReference type="InterPro" id="IPR032534">
    <property type="entry name" value="EcxA_zinc-bd"/>
</dbReference>
<name>A0A1N7RGA7_9BACT</name>